<evidence type="ECO:0000313" key="1">
    <source>
        <dbReference type="EMBL" id="SHG48258.1"/>
    </source>
</evidence>
<gene>
    <name evidence="1" type="ORF">SAMN05444148_0241</name>
</gene>
<proteinExistence type="predicted"/>
<dbReference type="Pfam" id="PF13715">
    <property type="entry name" value="CarbopepD_reg_2"/>
    <property type="match status" value="1"/>
</dbReference>
<organism evidence="1 2">
    <name type="scientific">Winogradskyella jejuensis</name>
    <dbReference type="NCBI Taxonomy" id="1089305"/>
    <lineage>
        <taxon>Bacteria</taxon>
        <taxon>Pseudomonadati</taxon>
        <taxon>Bacteroidota</taxon>
        <taxon>Flavobacteriia</taxon>
        <taxon>Flavobacteriales</taxon>
        <taxon>Flavobacteriaceae</taxon>
        <taxon>Winogradskyella</taxon>
    </lineage>
</organism>
<dbReference type="OrthoDB" id="1164701at2"/>
<dbReference type="InterPro" id="IPR008969">
    <property type="entry name" value="CarboxyPept-like_regulatory"/>
</dbReference>
<sequence length="476" mass="55273">MYSNSLKLNFTLVFLFAAFFGFSQVEVKGKIVDFAQLLPIENASIYIKNTTIGTVSNSDGRFVLLVPNEHQNDTLVISSIGFKSFKVLVNEFDGSEDVFLEEDVATLDEIVIVADPRPTTGNEIVLKAIEKLPETLPDSAYLQKGFLRHKERNKLEFKWLIESAITVYDSGYGSKSTEHLKVNVDEMRKSYDLRDVDSIFSYVSYRNRNAKGNRLRAQDISRDDVSTSQLVKAIRWNDRRVNGLQNIFQGKLNLFRNVQDSKALFGKDILKTHQFALDTILVDDGKKIYKIKIDESADFVGLGTKGMYNEGYKAQGWLYIYYDNYAIKKVEYELVAASDKQKSRSKRLFGTQTNHKLVINYIEYNDKMYPNYIYYETPKLVNVGLKTDRKVTQKEIDRYNREERYYSTVQEILFSEIILDKAIVKSELENKPWNMDIFLSKPYNKDFWKNYNVLLESEEDEEMIDDLSQRASLFKD</sequence>
<protein>
    <submittedName>
        <fullName evidence="1">CarboxypepD_reg-like domain-containing protein</fullName>
    </submittedName>
</protein>
<dbReference type="SUPFAM" id="SSF49464">
    <property type="entry name" value="Carboxypeptidase regulatory domain-like"/>
    <property type="match status" value="1"/>
</dbReference>
<dbReference type="Proteomes" id="UP000184522">
    <property type="component" value="Unassembled WGS sequence"/>
</dbReference>
<dbReference type="AlphaFoldDB" id="A0A1M5K621"/>
<dbReference type="STRING" id="1089305.SAMN05444148_0241"/>
<evidence type="ECO:0000313" key="2">
    <source>
        <dbReference type="Proteomes" id="UP000184522"/>
    </source>
</evidence>
<dbReference type="Gene3D" id="2.60.40.1120">
    <property type="entry name" value="Carboxypeptidase-like, regulatory domain"/>
    <property type="match status" value="1"/>
</dbReference>
<dbReference type="EMBL" id="FQWS01000001">
    <property type="protein sequence ID" value="SHG48258.1"/>
    <property type="molecule type" value="Genomic_DNA"/>
</dbReference>
<name>A0A1M5K621_9FLAO</name>
<accession>A0A1M5K621</accession>
<dbReference type="RefSeq" id="WP_073081900.1">
    <property type="nucleotide sequence ID" value="NZ_FQWS01000001.1"/>
</dbReference>
<reference evidence="2" key="1">
    <citation type="submission" date="2016-11" db="EMBL/GenBank/DDBJ databases">
        <authorList>
            <person name="Varghese N."/>
            <person name="Submissions S."/>
        </authorList>
    </citation>
    <scope>NUCLEOTIDE SEQUENCE [LARGE SCALE GENOMIC DNA]</scope>
    <source>
        <strain evidence="2">DSM 25330</strain>
    </source>
</reference>
<keyword evidence="2" id="KW-1185">Reference proteome</keyword>